<feature type="compositionally biased region" description="Low complexity" evidence="2">
    <location>
        <begin position="9"/>
        <end position="19"/>
    </location>
</feature>
<feature type="region of interest" description="Disordered" evidence="2">
    <location>
        <begin position="647"/>
        <end position="668"/>
    </location>
</feature>
<dbReference type="GO" id="GO:0016020">
    <property type="term" value="C:membrane"/>
    <property type="evidence" value="ECO:0007669"/>
    <property type="project" value="TreeGrafter"/>
</dbReference>
<dbReference type="Pfam" id="PF06602">
    <property type="entry name" value="Myotub-related"/>
    <property type="match status" value="2"/>
</dbReference>
<dbReference type="GO" id="GO:0046856">
    <property type="term" value="P:phosphatidylinositol dephosphorylation"/>
    <property type="evidence" value="ECO:0007669"/>
    <property type="project" value="TreeGrafter"/>
</dbReference>
<name>T1K4L3_TETUR</name>
<dbReference type="AlphaFoldDB" id="T1K4L3"/>
<evidence type="ECO:0000313" key="5">
    <source>
        <dbReference type="Proteomes" id="UP000015104"/>
    </source>
</evidence>
<keyword evidence="5" id="KW-1185">Reference proteome</keyword>
<evidence type="ECO:0000256" key="2">
    <source>
        <dbReference type="SAM" id="MobiDB-lite"/>
    </source>
</evidence>
<evidence type="ECO:0000313" key="4">
    <source>
        <dbReference type="EnsemblMetazoa" id="tetur05g03020.1"/>
    </source>
</evidence>
<dbReference type="Proteomes" id="UP000015104">
    <property type="component" value="Unassembled WGS sequence"/>
</dbReference>
<dbReference type="EnsemblMetazoa" id="tetur05g03020.1">
    <property type="protein sequence ID" value="tetur05g03020.1"/>
    <property type="gene ID" value="tetur05g03020"/>
</dbReference>
<reference evidence="4" key="2">
    <citation type="submission" date="2015-06" db="UniProtKB">
        <authorList>
            <consortium name="EnsemblMetazoa"/>
        </authorList>
    </citation>
    <scope>IDENTIFICATION</scope>
</reference>
<dbReference type="PROSITE" id="PS51339">
    <property type="entry name" value="PPASE_MYOTUBULARIN"/>
    <property type="match status" value="1"/>
</dbReference>
<dbReference type="InterPro" id="IPR029021">
    <property type="entry name" value="Prot-tyrosine_phosphatase-like"/>
</dbReference>
<dbReference type="InterPro" id="IPR010569">
    <property type="entry name" value="Myotubularin-like_Pase_dom"/>
</dbReference>
<dbReference type="HOGENOM" id="CLU_356926_0_0_1"/>
<accession>T1K4L3</accession>
<feature type="region of interest" description="Disordered" evidence="2">
    <location>
        <begin position="1"/>
        <end position="99"/>
    </location>
</feature>
<evidence type="ECO:0000256" key="1">
    <source>
        <dbReference type="ARBA" id="ARBA00007471"/>
    </source>
</evidence>
<dbReference type="InterPro" id="IPR030564">
    <property type="entry name" value="Myotubularin"/>
</dbReference>
<comment type="similarity">
    <text evidence="1">Belongs to the protein-tyrosine phosphatase family. Non-receptor class myotubularin subfamily.</text>
</comment>
<feature type="domain" description="Myotubularin phosphatase" evidence="3">
    <location>
        <begin position="376"/>
        <end position="600"/>
    </location>
</feature>
<dbReference type="GO" id="GO:0005737">
    <property type="term" value="C:cytoplasm"/>
    <property type="evidence" value="ECO:0007669"/>
    <property type="project" value="TreeGrafter"/>
</dbReference>
<feature type="region of interest" description="Disordered" evidence="2">
    <location>
        <begin position="121"/>
        <end position="143"/>
    </location>
</feature>
<dbReference type="eggNOG" id="KOG1089">
    <property type="taxonomic scope" value="Eukaryota"/>
</dbReference>
<dbReference type="PANTHER" id="PTHR10807">
    <property type="entry name" value="MYOTUBULARIN-RELATED"/>
    <property type="match status" value="1"/>
</dbReference>
<dbReference type="STRING" id="32264.T1K4L3"/>
<feature type="compositionally biased region" description="Pro residues" evidence="2">
    <location>
        <begin position="51"/>
        <end position="61"/>
    </location>
</feature>
<reference evidence="5" key="1">
    <citation type="submission" date="2011-08" db="EMBL/GenBank/DDBJ databases">
        <authorList>
            <person name="Rombauts S."/>
        </authorList>
    </citation>
    <scope>NUCLEOTIDE SEQUENCE</scope>
    <source>
        <strain evidence="5">London</strain>
    </source>
</reference>
<organism evidence="4 5">
    <name type="scientific">Tetranychus urticae</name>
    <name type="common">Two-spotted spider mite</name>
    <dbReference type="NCBI Taxonomy" id="32264"/>
    <lineage>
        <taxon>Eukaryota</taxon>
        <taxon>Metazoa</taxon>
        <taxon>Ecdysozoa</taxon>
        <taxon>Arthropoda</taxon>
        <taxon>Chelicerata</taxon>
        <taxon>Arachnida</taxon>
        <taxon>Acari</taxon>
        <taxon>Acariformes</taxon>
        <taxon>Trombidiformes</taxon>
        <taxon>Prostigmata</taxon>
        <taxon>Eleutherengona</taxon>
        <taxon>Raphignathae</taxon>
        <taxon>Tetranychoidea</taxon>
        <taxon>Tetranychidae</taxon>
        <taxon>Tetranychus</taxon>
    </lineage>
</organism>
<dbReference type="SUPFAM" id="SSF52799">
    <property type="entry name" value="(Phosphotyrosine protein) phosphatases II"/>
    <property type="match status" value="1"/>
</dbReference>
<dbReference type="PANTHER" id="PTHR10807:SF110">
    <property type="entry name" value="FI17948P1"/>
    <property type="match status" value="1"/>
</dbReference>
<protein>
    <recommendedName>
        <fullName evidence="3">Myotubularin phosphatase domain-containing protein</fullName>
    </recommendedName>
</protein>
<evidence type="ECO:0000259" key="3">
    <source>
        <dbReference type="PROSITE" id="PS51339"/>
    </source>
</evidence>
<dbReference type="EMBL" id="CAEY01001579">
    <property type="status" value="NOT_ANNOTATED_CDS"/>
    <property type="molecule type" value="Genomic_DNA"/>
</dbReference>
<sequence length="786" mass="89939">MQRLRRASLRNSLMNNSNSEPRHTFKSYVNHFKEEEDDEPVEESIVKIKPPKNPPKLPEAPQPTFRGYLDEQSFASSFDERDHPDSQGAAGNASGSGSGGLGSKNFISSSAATLSRLTLSPSTKSSFTLPSDEDGIDLNSLGPTRSPSFNVWTDFRANEAIIAKPVDSVKRYNLQIKRSKGTIGQLLLSNRRLKFIDYHHEIQLDLERRKSFNETSFASLPPTNVNFPAITSKTTDLNDSSSNNISLNPGFYSNTMISTSSTGPSSKGTLSSLRLPPFDIHPVSEENREIHEQDIDLMNIYQVRIEQEGQDTHLTVFCNDFRSIEFQMKNNDLVKNLVDKLEQLITVLRASTVVSASPFNVRNLPESALLWTLLANQYSYQFPQDWNRHEGYWMSLNESLRIAHCNENHNMCPSLPVSFISLSHYLSDITLIHSLSPHLNGNRVPVITYCHKSRIKESRQNLLLRCSSFKMDVTNILYSAFRPLNIVEINFHIFYHRLENGLKLLQESSLLIIEENDDHYNPILSALLQIVLDEKRRSISGFESLISKEFLFLNGMVHNSIVRSPDIVLFTLFLDAVWQLICQNPYHFEFSSLYLIRLYDLQTIPVRKDEPLTLEVDNFQPTGKPVSNAWSTSIISSIAVAPSKPVTQNSVHQTGHNTPSTKSAYHSRNPSNVSVLSVQSQTIPEKIELLSINQLMFIYNPLYFASNPDKKIDTFLSNMRIDSDLFLLKLWRPLYLRWHPLDNHRQYYNYFPVPEFVYFDFLLNKFDCKPDFKDESIEEEVKQSYL</sequence>
<proteinExistence type="inferred from homology"/>